<protein>
    <submittedName>
        <fullName evidence="3">Glycerophosphoryl diester phosphodiesterase</fullName>
        <ecNumber evidence="3">3.1.4.-</ecNumber>
        <ecNumber evidence="3">3.1.4.46</ecNumber>
    </submittedName>
</protein>
<keyword evidence="1" id="KW-0732">Signal</keyword>
<feature type="chain" id="PRO_5008595369" evidence="1">
    <location>
        <begin position="28"/>
        <end position="305"/>
    </location>
</feature>
<feature type="domain" description="GP-PDE" evidence="2">
    <location>
        <begin position="30"/>
        <end position="305"/>
    </location>
</feature>
<evidence type="ECO:0000313" key="4">
    <source>
        <dbReference type="Proteomes" id="UP000078224"/>
    </source>
</evidence>
<dbReference type="GO" id="GO:0006629">
    <property type="term" value="P:lipid metabolic process"/>
    <property type="evidence" value="ECO:0007669"/>
    <property type="project" value="InterPro"/>
</dbReference>
<sequence>MMNSMTPRIKQGITASLLLLASHSALALSPQIVAHRAGTADAPENTIYAIDLANKNKADAIWLTVQLSKDDQLVLYRPSDLDALTNKKGAISNYSAQQLNQINAAYKFNQKNNLQLPAEDTTITTLEAILNKYPTTTFYIDLKSPDANPQTQAMAILALLDKTNTTDKVRFYSTNNDFIKALNKLSEKIHTFESRDETRTILANSVMDHQCSLPTETQSNSAKTPADRWYGFELHRKVEVVEKYTLGEARSPATLSWDKEAIDCFKKNGNAYIILFGVNNASDYQLATEIGADAVMVDSPKAFKK</sequence>
<dbReference type="EC" id="3.1.4.-" evidence="3"/>
<dbReference type="Gene3D" id="3.20.20.190">
    <property type="entry name" value="Phosphatidylinositol (PI) phosphodiesterase"/>
    <property type="match status" value="1"/>
</dbReference>
<dbReference type="InterPro" id="IPR030395">
    <property type="entry name" value="GP_PDE_dom"/>
</dbReference>
<organism evidence="3 4">
    <name type="scientific">Providencia heimbachae ATCC 35613</name>
    <dbReference type="NCBI Taxonomy" id="1354272"/>
    <lineage>
        <taxon>Bacteria</taxon>
        <taxon>Pseudomonadati</taxon>
        <taxon>Pseudomonadota</taxon>
        <taxon>Gammaproteobacteria</taxon>
        <taxon>Enterobacterales</taxon>
        <taxon>Morganellaceae</taxon>
        <taxon>Providencia</taxon>
    </lineage>
</organism>
<feature type="signal peptide" evidence="1">
    <location>
        <begin position="1"/>
        <end position="27"/>
    </location>
</feature>
<dbReference type="OrthoDB" id="9795622at2"/>
<evidence type="ECO:0000256" key="1">
    <source>
        <dbReference type="SAM" id="SignalP"/>
    </source>
</evidence>
<proteinExistence type="predicted"/>
<keyword evidence="4" id="KW-1185">Reference proteome</keyword>
<dbReference type="GO" id="GO:0008889">
    <property type="term" value="F:glycerophosphodiester phosphodiesterase activity"/>
    <property type="evidence" value="ECO:0007669"/>
    <property type="project" value="UniProtKB-EC"/>
</dbReference>
<dbReference type="PATRIC" id="fig|1354272.4.peg.3046"/>
<dbReference type="PANTHER" id="PTHR46211:SF10">
    <property type="entry name" value="EXPORTED PROTEIN"/>
    <property type="match status" value="1"/>
</dbReference>
<dbReference type="AlphaFoldDB" id="A0A1B7JPI1"/>
<evidence type="ECO:0000313" key="3">
    <source>
        <dbReference type="EMBL" id="OAT49818.1"/>
    </source>
</evidence>
<gene>
    <name evidence="3" type="ORF">M998_2984</name>
</gene>
<dbReference type="Proteomes" id="UP000078224">
    <property type="component" value="Unassembled WGS sequence"/>
</dbReference>
<dbReference type="Pfam" id="PF03009">
    <property type="entry name" value="GDPD"/>
    <property type="match status" value="1"/>
</dbReference>
<dbReference type="InterPro" id="IPR017946">
    <property type="entry name" value="PLC-like_Pdiesterase_TIM-brl"/>
</dbReference>
<dbReference type="PANTHER" id="PTHR46211">
    <property type="entry name" value="GLYCEROPHOSPHORYL DIESTER PHOSPHODIESTERASE"/>
    <property type="match status" value="1"/>
</dbReference>
<name>A0A1B7JPI1_9GAMM</name>
<reference evidence="3 4" key="1">
    <citation type="submission" date="2016-04" db="EMBL/GenBank/DDBJ databases">
        <title>ATOL: Assembling a taxonomically balanced genome-scale reconstruction of the evolutionary history of the Enterobacteriaceae.</title>
        <authorList>
            <person name="Plunkett G.III."/>
            <person name="Neeno-Eckwall E.C."/>
            <person name="Glasner J.D."/>
            <person name="Perna N.T."/>
        </authorList>
    </citation>
    <scope>NUCLEOTIDE SEQUENCE [LARGE SCALE GENOMIC DNA]</scope>
    <source>
        <strain evidence="3 4">ATCC 35613</strain>
    </source>
</reference>
<accession>A0A1B7JPI1</accession>
<comment type="caution">
    <text evidence="3">The sequence shown here is derived from an EMBL/GenBank/DDBJ whole genome shotgun (WGS) entry which is preliminary data.</text>
</comment>
<dbReference type="PROSITE" id="PS51704">
    <property type="entry name" value="GP_PDE"/>
    <property type="match status" value="1"/>
</dbReference>
<evidence type="ECO:0000259" key="2">
    <source>
        <dbReference type="PROSITE" id="PS51704"/>
    </source>
</evidence>
<keyword evidence="3" id="KW-0378">Hydrolase</keyword>
<dbReference type="EC" id="3.1.4.46" evidence="3"/>
<dbReference type="EMBL" id="LXEW01000040">
    <property type="protein sequence ID" value="OAT49818.1"/>
    <property type="molecule type" value="Genomic_DNA"/>
</dbReference>
<dbReference type="SUPFAM" id="SSF51695">
    <property type="entry name" value="PLC-like phosphodiesterases"/>
    <property type="match status" value="1"/>
</dbReference>